<dbReference type="CDD" id="cd02966">
    <property type="entry name" value="TlpA_like_family"/>
    <property type="match status" value="1"/>
</dbReference>
<dbReference type="Pfam" id="PF08534">
    <property type="entry name" value="Redoxin"/>
    <property type="match status" value="1"/>
</dbReference>
<sequence>MFALFINYNVVSQQYFKINDDAPSFKLWLTDGTKLTNKEIKEKVVIFKFWFTSCMPCLTDIPNLNNLVKEFEKRDDILFIAPALDRKPVIEKLLKVHPFNFQIAYSAMDVSQKFNKQQVYPSYFIINKKGKITYIDSGSKKTDISDLRKAILKALK</sequence>
<comment type="caution">
    <text evidence="2">The sequence shown here is derived from an EMBL/GenBank/DDBJ whole genome shotgun (WGS) entry which is preliminary data.</text>
</comment>
<dbReference type="AlphaFoldDB" id="A0A2P6C9V8"/>
<reference evidence="2 3" key="1">
    <citation type="submission" date="2016-12" db="EMBL/GenBank/DDBJ databases">
        <title>Trade-off between light-utilization and light-protection in marine flavobacteria.</title>
        <authorList>
            <person name="Kumagai Y."/>
            <person name="Yoshizawa S."/>
            <person name="Kogure K."/>
            <person name="Iwasaki W."/>
        </authorList>
    </citation>
    <scope>NUCLEOTIDE SEQUENCE [LARGE SCALE GENOMIC DNA]</scope>
    <source>
        <strain evidence="2 3">KCTC 12100</strain>
    </source>
</reference>
<evidence type="ECO:0000259" key="1">
    <source>
        <dbReference type="PROSITE" id="PS51352"/>
    </source>
</evidence>
<feature type="domain" description="Thioredoxin" evidence="1">
    <location>
        <begin position="16"/>
        <end position="156"/>
    </location>
</feature>
<dbReference type="SUPFAM" id="SSF52833">
    <property type="entry name" value="Thioredoxin-like"/>
    <property type="match status" value="1"/>
</dbReference>
<accession>A0A2P6C9V8</accession>
<dbReference type="InterPro" id="IPR013766">
    <property type="entry name" value="Thioredoxin_domain"/>
</dbReference>
<dbReference type="PROSITE" id="PS51352">
    <property type="entry name" value="THIOREDOXIN_2"/>
    <property type="match status" value="1"/>
</dbReference>
<protein>
    <recommendedName>
        <fullName evidence="1">Thioredoxin domain-containing protein</fullName>
    </recommendedName>
</protein>
<evidence type="ECO:0000313" key="3">
    <source>
        <dbReference type="Proteomes" id="UP000247345"/>
    </source>
</evidence>
<evidence type="ECO:0000313" key="2">
    <source>
        <dbReference type="EMBL" id="PQJ69700.1"/>
    </source>
</evidence>
<organism evidence="2 3">
    <name type="scientific">Polaribacter butkevichii</name>
    <dbReference type="NCBI Taxonomy" id="218490"/>
    <lineage>
        <taxon>Bacteria</taxon>
        <taxon>Pseudomonadati</taxon>
        <taxon>Bacteroidota</taxon>
        <taxon>Flavobacteriia</taxon>
        <taxon>Flavobacteriales</taxon>
        <taxon>Flavobacteriaceae</taxon>
    </lineage>
</organism>
<dbReference type="InterPro" id="IPR036249">
    <property type="entry name" value="Thioredoxin-like_sf"/>
</dbReference>
<dbReference type="GO" id="GO:0016491">
    <property type="term" value="F:oxidoreductase activity"/>
    <property type="evidence" value="ECO:0007669"/>
    <property type="project" value="InterPro"/>
</dbReference>
<gene>
    <name evidence="2" type="ORF">BTO14_12380</name>
</gene>
<dbReference type="EMBL" id="MSCK01000002">
    <property type="protein sequence ID" value="PQJ69700.1"/>
    <property type="molecule type" value="Genomic_DNA"/>
</dbReference>
<dbReference type="PANTHER" id="PTHR42852">
    <property type="entry name" value="THIOL:DISULFIDE INTERCHANGE PROTEIN DSBE"/>
    <property type="match status" value="1"/>
</dbReference>
<name>A0A2P6C9V8_9FLAO</name>
<dbReference type="InterPro" id="IPR050553">
    <property type="entry name" value="Thioredoxin_ResA/DsbE_sf"/>
</dbReference>
<proteinExistence type="predicted"/>
<keyword evidence="3" id="KW-1185">Reference proteome</keyword>
<dbReference type="PANTHER" id="PTHR42852:SF17">
    <property type="entry name" value="THIOREDOXIN-LIKE PROTEIN HI_1115"/>
    <property type="match status" value="1"/>
</dbReference>
<dbReference type="Proteomes" id="UP000247345">
    <property type="component" value="Unassembled WGS sequence"/>
</dbReference>
<dbReference type="InterPro" id="IPR013740">
    <property type="entry name" value="Redoxin"/>
</dbReference>
<dbReference type="Gene3D" id="3.40.30.10">
    <property type="entry name" value="Glutaredoxin"/>
    <property type="match status" value="1"/>
</dbReference>